<dbReference type="Proteomes" id="UP000549617">
    <property type="component" value="Unassembled WGS sequence"/>
</dbReference>
<dbReference type="RefSeq" id="WP_184015393.1">
    <property type="nucleotide sequence ID" value="NZ_JACIJC010000001.1"/>
</dbReference>
<dbReference type="Gene3D" id="3.20.20.140">
    <property type="entry name" value="Metal-dependent hydrolases"/>
    <property type="match status" value="1"/>
</dbReference>
<dbReference type="EMBL" id="JACIJC010000001">
    <property type="protein sequence ID" value="MBB5684785.1"/>
    <property type="molecule type" value="Genomic_DNA"/>
</dbReference>
<dbReference type="SUPFAM" id="SSF51556">
    <property type="entry name" value="Metallo-dependent hydrolases"/>
    <property type="match status" value="1"/>
</dbReference>
<proteinExistence type="predicted"/>
<dbReference type="GO" id="GO:0016810">
    <property type="term" value="F:hydrolase activity, acting on carbon-nitrogen (but not peptide) bonds"/>
    <property type="evidence" value="ECO:0007669"/>
    <property type="project" value="InterPro"/>
</dbReference>
<evidence type="ECO:0000313" key="3">
    <source>
        <dbReference type="EMBL" id="MBB5684785.1"/>
    </source>
</evidence>
<dbReference type="InterPro" id="IPR051781">
    <property type="entry name" value="Metallo-dep_Hydrolase"/>
</dbReference>
<dbReference type="PANTHER" id="PTHR43135:SF3">
    <property type="entry name" value="ALPHA-D-RIBOSE 1-METHYLPHOSPHONATE 5-TRIPHOSPHATE DIPHOSPHATASE"/>
    <property type="match status" value="1"/>
</dbReference>
<reference evidence="3 4" key="1">
    <citation type="submission" date="2020-08" db="EMBL/GenBank/DDBJ databases">
        <title>Genomic Encyclopedia of Type Strains, Phase IV (KMG-IV): sequencing the most valuable type-strain genomes for metagenomic binning, comparative biology and taxonomic classification.</title>
        <authorList>
            <person name="Goeker M."/>
        </authorList>
    </citation>
    <scope>NUCLEOTIDE SEQUENCE [LARGE SCALE GENOMIC DNA]</scope>
    <source>
        <strain evidence="3 4">DSM 25079</strain>
    </source>
</reference>
<name>A0A7W9EE99_9SPHN</name>
<dbReference type="AlphaFoldDB" id="A0A7W9EE99"/>
<dbReference type="InterPro" id="IPR032466">
    <property type="entry name" value="Metal_Hydrolase"/>
</dbReference>
<protein>
    <submittedName>
        <fullName evidence="3">Imidazolonepropionase-like amidohydrolase</fullName>
    </submittedName>
</protein>
<feature type="chain" id="PRO_5030811096" evidence="1">
    <location>
        <begin position="26"/>
        <end position="484"/>
    </location>
</feature>
<comment type="caution">
    <text evidence="3">The sequence shown here is derived from an EMBL/GenBank/DDBJ whole genome shotgun (WGS) entry which is preliminary data.</text>
</comment>
<keyword evidence="3" id="KW-0378">Hydrolase</keyword>
<dbReference type="InterPro" id="IPR011059">
    <property type="entry name" value="Metal-dep_hydrolase_composite"/>
</dbReference>
<feature type="signal peptide" evidence="1">
    <location>
        <begin position="1"/>
        <end position="25"/>
    </location>
</feature>
<keyword evidence="1" id="KW-0732">Signal</keyword>
<dbReference type="PANTHER" id="PTHR43135">
    <property type="entry name" value="ALPHA-D-RIBOSE 1-METHYLPHOSPHONATE 5-TRIPHOSPHATE DIPHOSPHATASE"/>
    <property type="match status" value="1"/>
</dbReference>
<accession>A0A7W9EE99</accession>
<dbReference type="SUPFAM" id="SSF51338">
    <property type="entry name" value="Composite domain of metallo-dependent hydrolases"/>
    <property type="match status" value="1"/>
</dbReference>
<keyword evidence="4" id="KW-1185">Reference proteome</keyword>
<dbReference type="InterPro" id="IPR006680">
    <property type="entry name" value="Amidohydro-rel"/>
</dbReference>
<dbReference type="Pfam" id="PF01979">
    <property type="entry name" value="Amidohydro_1"/>
    <property type="match status" value="1"/>
</dbReference>
<dbReference type="Gene3D" id="2.30.40.10">
    <property type="entry name" value="Urease, subunit C, domain 1"/>
    <property type="match status" value="2"/>
</dbReference>
<organism evidence="3 4">
    <name type="scientific">Sphingobium boeckii</name>
    <dbReference type="NCBI Taxonomy" id="1082345"/>
    <lineage>
        <taxon>Bacteria</taxon>
        <taxon>Pseudomonadati</taxon>
        <taxon>Pseudomonadota</taxon>
        <taxon>Alphaproteobacteria</taxon>
        <taxon>Sphingomonadales</taxon>
        <taxon>Sphingomonadaceae</taxon>
        <taxon>Sphingobium</taxon>
    </lineage>
</organism>
<gene>
    <name evidence="3" type="ORF">FHS49_000776</name>
</gene>
<feature type="domain" description="Amidohydrolase-related" evidence="2">
    <location>
        <begin position="79"/>
        <end position="464"/>
    </location>
</feature>
<sequence>MASMIFPKCFMMAVLMMGTVAPVLAEDMVIDDVTLVDGTGHAKQEHMSIGIKDGRFTYIMPTALAPAETGRHIDGKGKYIVPGFIDVHIHLKGPRGGDGARMVGSAPKGETPNAIPNGDLAPQPVYTPAQMAAGRVLGLGALAGFLYSGVTTVYDAGNYADYIIELRAAERGGKILAPHILATGNLITYPGSHGDSMAVRIDSWPQGKPALLKYLETQKPDIVKLTLEEHGWGTRPLIPLMPNDLMQDIILEVNRHGIRTTAHTSSELRAIDAIFAGADSLAHPVVQGPISPEFAKLMGAKKTPMASTLTIGEGYSRLVEHPEFLDQPLYQAAISPAELNELKTKTLPAWRDRGWTWWMKLMTPVAQENIRQIYAAGGVVAIGTDQSSGPAVHREMELLQAAGIPAADIIMMATLNGAKHLGRAAEFGSIETGKCADAVLLNSDPTIDINNAKDIVFVMKGGKLIDEDKLPLPGGGRPLRRAAR</sequence>
<evidence type="ECO:0000256" key="1">
    <source>
        <dbReference type="SAM" id="SignalP"/>
    </source>
</evidence>
<evidence type="ECO:0000259" key="2">
    <source>
        <dbReference type="Pfam" id="PF01979"/>
    </source>
</evidence>
<evidence type="ECO:0000313" key="4">
    <source>
        <dbReference type="Proteomes" id="UP000549617"/>
    </source>
</evidence>